<keyword evidence="1" id="KW-1133">Transmembrane helix</keyword>
<gene>
    <name evidence="2" type="ORF">FAZ15_01035</name>
</gene>
<dbReference type="EMBL" id="SUME01000001">
    <property type="protein sequence ID" value="TJZ62922.1"/>
    <property type="molecule type" value="Genomic_DNA"/>
</dbReference>
<feature type="transmembrane region" description="Helical" evidence="1">
    <location>
        <begin position="37"/>
        <end position="57"/>
    </location>
</feature>
<accession>A0A4U0P814</accession>
<keyword evidence="3" id="KW-1185">Reference proteome</keyword>
<sequence length="137" mass="16171">MEAIIDSMTYFIFALIIIGPILLLYFLKQKRVQRFHFLLYITPCFLFLFPIILLSAWRADWSNVMLLENYGYQFDGDDIEKYKNVSNENLPLVKNLEISIMGIGYDKEEKSLTLSPIAGKFKNESKYKWPDVIRLMQ</sequence>
<dbReference type="OrthoDB" id="1493979at2"/>
<evidence type="ECO:0000256" key="1">
    <source>
        <dbReference type="SAM" id="Phobius"/>
    </source>
</evidence>
<comment type="caution">
    <text evidence="2">The sequence shown here is derived from an EMBL/GenBank/DDBJ whole genome shotgun (WGS) entry which is preliminary data.</text>
</comment>
<dbReference type="Proteomes" id="UP000306808">
    <property type="component" value="Unassembled WGS sequence"/>
</dbReference>
<protein>
    <submittedName>
        <fullName evidence="2">Uncharacterized protein</fullName>
    </submittedName>
</protein>
<evidence type="ECO:0000313" key="3">
    <source>
        <dbReference type="Proteomes" id="UP000306808"/>
    </source>
</evidence>
<reference evidence="2 3" key="1">
    <citation type="submission" date="2019-04" db="EMBL/GenBank/DDBJ databases">
        <title>Sphingobacterium olei sp. nov., isolated from oil-contaminated soil.</title>
        <authorList>
            <person name="Liu B."/>
        </authorList>
    </citation>
    <scope>NUCLEOTIDE SEQUENCE [LARGE SCALE GENOMIC DNA]</scope>
    <source>
        <strain evidence="2 3">HAL-9</strain>
    </source>
</reference>
<proteinExistence type="predicted"/>
<dbReference type="AlphaFoldDB" id="A0A4U0P814"/>
<dbReference type="RefSeq" id="WP_136899269.1">
    <property type="nucleotide sequence ID" value="NZ_SUME01000001.1"/>
</dbReference>
<organism evidence="2 3">
    <name type="scientific">Sphingobacterium olei</name>
    <dbReference type="NCBI Taxonomy" id="2571155"/>
    <lineage>
        <taxon>Bacteria</taxon>
        <taxon>Pseudomonadati</taxon>
        <taxon>Bacteroidota</taxon>
        <taxon>Sphingobacteriia</taxon>
        <taxon>Sphingobacteriales</taxon>
        <taxon>Sphingobacteriaceae</taxon>
        <taxon>Sphingobacterium</taxon>
    </lineage>
</organism>
<evidence type="ECO:0000313" key="2">
    <source>
        <dbReference type="EMBL" id="TJZ62922.1"/>
    </source>
</evidence>
<keyword evidence="1" id="KW-0812">Transmembrane</keyword>
<name>A0A4U0P814_9SPHI</name>
<keyword evidence="1" id="KW-0472">Membrane</keyword>
<feature type="transmembrane region" description="Helical" evidence="1">
    <location>
        <begin position="7"/>
        <end position="25"/>
    </location>
</feature>